<feature type="non-terminal residue" evidence="1">
    <location>
        <position position="1"/>
    </location>
</feature>
<proteinExistence type="predicted"/>
<accession>A0AAW4YDD3</accession>
<name>A0AAW4YDD3_STAAU</name>
<dbReference type="SUPFAM" id="SSF52518">
    <property type="entry name" value="Thiamin diphosphate-binding fold (THDP-binding)"/>
    <property type="match status" value="1"/>
</dbReference>
<evidence type="ECO:0000313" key="2">
    <source>
        <dbReference type="Proteomes" id="UP001200271"/>
    </source>
</evidence>
<comment type="caution">
    <text evidence="1">The sequence shown here is derived from an EMBL/GenBank/DDBJ whole genome shotgun (WGS) entry which is preliminary data.</text>
</comment>
<dbReference type="EMBL" id="JAIUEN010000417">
    <property type="protein sequence ID" value="MCE3363934.1"/>
    <property type="molecule type" value="Genomic_DNA"/>
</dbReference>
<dbReference type="InterPro" id="IPR047211">
    <property type="entry name" value="POXB-like"/>
</dbReference>
<reference evidence="1" key="2">
    <citation type="submission" date="2023-08" db="EMBL/GenBank/DDBJ databases">
        <authorList>
            <person name="Zhao H."/>
            <person name="Wang X."/>
        </authorList>
    </citation>
    <scope>NUCLEOTIDE SEQUENCE</scope>
    <source>
        <strain evidence="1">NC-4</strain>
    </source>
</reference>
<keyword evidence="1" id="KW-0670">Pyruvate</keyword>
<reference evidence="1" key="1">
    <citation type="journal article" date="2021" name="Front Med (Lausanne)">
        <title>The Prevalence and Determinants of Fusidic Acid Resistance Among Methicillin-Resistant Staphylococcus aureus Clinical Isolates in China.</title>
        <authorList>
            <person name="Zhao H."/>
            <person name="Wang X."/>
            <person name="Wang B."/>
            <person name="Xu Y."/>
            <person name="Rao L."/>
            <person name="Wan B."/>
            <person name="Guo Y."/>
            <person name="Wu X."/>
            <person name="Yu J."/>
            <person name="Chen L."/>
            <person name="Li M."/>
            <person name="Yu F."/>
        </authorList>
    </citation>
    <scope>NUCLEOTIDE SEQUENCE</scope>
    <source>
        <strain evidence="1">NC-4</strain>
    </source>
</reference>
<dbReference type="EC" id="1.2.3.3" evidence="1"/>
<dbReference type="PANTHER" id="PTHR42981:SF2">
    <property type="entry name" value="PYRUVATE DEHYDROGENASE [UBIQUINONE]"/>
    <property type="match status" value="1"/>
</dbReference>
<dbReference type="Proteomes" id="UP001200271">
    <property type="component" value="Unassembled WGS sequence"/>
</dbReference>
<dbReference type="AlphaFoldDB" id="A0AAW4YDD3"/>
<dbReference type="InterPro" id="IPR029061">
    <property type="entry name" value="THDP-binding"/>
</dbReference>
<evidence type="ECO:0000313" key="1">
    <source>
        <dbReference type="EMBL" id="MCE3363934.1"/>
    </source>
</evidence>
<dbReference type="Gene3D" id="3.40.50.970">
    <property type="match status" value="1"/>
</dbReference>
<sequence>SASEVDAIVEEALAQDVPTIVDVYVDPNAAPLPGKIVNEEALGYGKWAFRSITEDKHLDLDQIPPISVAAKRFL</sequence>
<gene>
    <name evidence="1" type="ORF">LB359_16970</name>
</gene>
<dbReference type="GO" id="GO:0047112">
    <property type="term" value="F:pyruvate oxidase activity"/>
    <property type="evidence" value="ECO:0007669"/>
    <property type="project" value="UniProtKB-EC"/>
</dbReference>
<keyword evidence="1" id="KW-0560">Oxidoreductase</keyword>
<organism evidence="1 2">
    <name type="scientific">Staphylococcus aureus</name>
    <dbReference type="NCBI Taxonomy" id="1280"/>
    <lineage>
        <taxon>Bacteria</taxon>
        <taxon>Bacillati</taxon>
        <taxon>Bacillota</taxon>
        <taxon>Bacilli</taxon>
        <taxon>Bacillales</taxon>
        <taxon>Staphylococcaceae</taxon>
        <taxon>Staphylococcus</taxon>
    </lineage>
</organism>
<dbReference type="PANTHER" id="PTHR42981">
    <property type="entry name" value="PYRUVATE DEHYDROGENASE [UBIQUINONE]"/>
    <property type="match status" value="1"/>
</dbReference>
<protein>
    <submittedName>
        <fullName evidence="1">Pyruvate oxidase</fullName>
        <ecNumber evidence="1">1.2.3.3</ecNumber>
    </submittedName>
</protein>